<dbReference type="InterPro" id="IPR027417">
    <property type="entry name" value="P-loop_NTPase"/>
</dbReference>
<proteinExistence type="predicted"/>
<dbReference type="Pfam" id="PF02702">
    <property type="entry name" value="KdpD"/>
    <property type="match status" value="1"/>
</dbReference>
<evidence type="ECO:0000313" key="6">
    <source>
        <dbReference type="Proteomes" id="UP001183824"/>
    </source>
</evidence>
<gene>
    <name evidence="5" type="ORF">RNB18_50965</name>
</gene>
<feature type="non-terminal residue" evidence="5">
    <location>
        <position position="1"/>
    </location>
</feature>
<dbReference type="Proteomes" id="UP001183824">
    <property type="component" value="Unassembled WGS sequence"/>
</dbReference>
<feature type="domain" description="Signal transduction histidine kinase osmosensitive K+ channel sensor N-terminal" evidence="4">
    <location>
        <begin position="2"/>
        <end position="177"/>
    </location>
</feature>
<evidence type="ECO:0000259" key="4">
    <source>
        <dbReference type="Pfam" id="PF02702"/>
    </source>
</evidence>
<dbReference type="Gene3D" id="3.40.50.300">
    <property type="entry name" value="P-loop containing nucleotide triphosphate hydrolases"/>
    <property type="match status" value="1"/>
</dbReference>
<keyword evidence="6" id="KW-1185">Reference proteome</keyword>
<dbReference type="PANTHER" id="PTHR45569:SF1">
    <property type="entry name" value="SENSOR PROTEIN KDPD"/>
    <property type="match status" value="1"/>
</dbReference>
<comment type="caution">
    <text evidence="5">The sequence shown here is derived from an EMBL/GenBank/DDBJ whole genome shotgun (WGS) entry which is preliminary data.</text>
</comment>
<evidence type="ECO:0000256" key="2">
    <source>
        <dbReference type="ARBA" id="ARBA00022777"/>
    </source>
</evidence>
<accession>A0ABU2VRY6</accession>
<keyword evidence="3" id="KW-0902">Two-component regulatory system</keyword>
<name>A0ABU2VRY6_9ACTN</name>
<dbReference type="InterPro" id="IPR003852">
    <property type="entry name" value="Sig_transdc_His_kinase_KdpD_N"/>
</dbReference>
<dbReference type="EMBL" id="JAVREZ010000112">
    <property type="protein sequence ID" value="MDT0488378.1"/>
    <property type="molecule type" value="Genomic_DNA"/>
</dbReference>
<evidence type="ECO:0000256" key="1">
    <source>
        <dbReference type="ARBA" id="ARBA00022679"/>
    </source>
</evidence>
<evidence type="ECO:0000313" key="5">
    <source>
        <dbReference type="EMBL" id="MDT0488378.1"/>
    </source>
</evidence>
<organism evidence="5 6">
    <name type="scientific">Streptomyces doebereineriae</name>
    <dbReference type="NCBI Taxonomy" id="3075528"/>
    <lineage>
        <taxon>Bacteria</taxon>
        <taxon>Bacillati</taxon>
        <taxon>Actinomycetota</taxon>
        <taxon>Actinomycetes</taxon>
        <taxon>Kitasatosporales</taxon>
        <taxon>Streptomycetaceae</taxon>
        <taxon>Streptomyces</taxon>
    </lineage>
</organism>
<reference evidence="6" key="1">
    <citation type="submission" date="2023-07" db="EMBL/GenBank/DDBJ databases">
        <title>30 novel species of actinomycetes from the DSMZ collection.</title>
        <authorList>
            <person name="Nouioui I."/>
        </authorList>
    </citation>
    <scope>NUCLEOTIDE SEQUENCE [LARGE SCALE GENOMIC DNA]</scope>
    <source>
        <strain evidence="6">DSM 41640</strain>
    </source>
</reference>
<dbReference type="InterPro" id="IPR052023">
    <property type="entry name" value="Histidine_kinase_KdpD"/>
</dbReference>
<sequence>LERGTDLVAAVVETHGRKKTADLLDGIETIPPRYVEYRGGSFPELDVAAVLARNPQVVLVDELAHTNTPGSKNPKRWQDVEELLEAGITVISTVNVQHLESLNDVVTQITGIEQQEKVPDEVVRAADQIELVDITPEALRRRLSHGNGYAPERVVAALSNYFRRGNLTALRELALLWL</sequence>
<dbReference type="PANTHER" id="PTHR45569">
    <property type="entry name" value="SENSOR PROTEIN KDPD"/>
    <property type="match status" value="1"/>
</dbReference>
<dbReference type="GO" id="GO:0016301">
    <property type="term" value="F:kinase activity"/>
    <property type="evidence" value="ECO:0007669"/>
    <property type="project" value="UniProtKB-KW"/>
</dbReference>
<keyword evidence="2 5" id="KW-0418">Kinase</keyword>
<protein>
    <submittedName>
        <fullName evidence="5">Histidine kinase</fullName>
    </submittedName>
</protein>
<evidence type="ECO:0000256" key="3">
    <source>
        <dbReference type="ARBA" id="ARBA00023012"/>
    </source>
</evidence>
<feature type="non-terminal residue" evidence="5">
    <location>
        <position position="178"/>
    </location>
</feature>
<keyword evidence="1" id="KW-0808">Transferase</keyword>